<dbReference type="EMBL" id="AMZH03021004">
    <property type="protein sequence ID" value="RRT38638.1"/>
    <property type="molecule type" value="Genomic_DNA"/>
</dbReference>
<gene>
    <name evidence="1" type="ORF">B296_00014648</name>
</gene>
<evidence type="ECO:0000313" key="2">
    <source>
        <dbReference type="Proteomes" id="UP000287651"/>
    </source>
</evidence>
<reference evidence="1 2" key="1">
    <citation type="journal article" date="2014" name="Agronomy (Basel)">
        <title>A Draft Genome Sequence for Ensete ventricosum, the Drought-Tolerant Tree Against Hunger.</title>
        <authorList>
            <person name="Harrison J."/>
            <person name="Moore K.A."/>
            <person name="Paszkiewicz K."/>
            <person name="Jones T."/>
            <person name="Grant M."/>
            <person name="Ambacheew D."/>
            <person name="Muzemil S."/>
            <person name="Studholme D.J."/>
        </authorList>
    </citation>
    <scope>NUCLEOTIDE SEQUENCE [LARGE SCALE GENOMIC DNA]</scope>
</reference>
<comment type="caution">
    <text evidence="1">The sequence shown here is derived from an EMBL/GenBank/DDBJ whole genome shotgun (WGS) entry which is preliminary data.</text>
</comment>
<name>A0A426XGN6_ENSVE</name>
<sequence>MPTALLVQKLRILRIVLTKDKIVYVLNMIVLTLEERISEDEITHFFEVTLPELLNMLRETESVIKKEKPVLCIGETQQDP</sequence>
<organism evidence="1 2">
    <name type="scientific">Ensete ventricosum</name>
    <name type="common">Abyssinian banana</name>
    <name type="synonym">Musa ensete</name>
    <dbReference type="NCBI Taxonomy" id="4639"/>
    <lineage>
        <taxon>Eukaryota</taxon>
        <taxon>Viridiplantae</taxon>
        <taxon>Streptophyta</taxon>
        <taxon>Embryophyta</taxon>
        <taxon>Tracheophyta</taxon>
        <taxon>Spermatophyta</taxon>
        <taxon>Magnoliopsida</taxon>
        <taxon>Liliopsida</taxon>
        <taxon>Zingiberales</taxon>
        <taxon>Musaceae</taxon>
        <taxon>Ensete</taxon>
    </lineage>
</organism>
<evidence type="ECO:0000313" key="1">
    <source>
        <dbReference type="EMBL" id="RRT38638.1"/>
    </source>
</evidence>
<dbReference type="Proteomes" id="UP000287651">
    <property type="component" value="Unassembled WGS sequence"/>
</dbReference>
<dbReference type="AlphaFoldDB" id="A0A426XGN6"/>
<accession>A0A426XGN6</accession>
<protein>
    <submittedName>
        <fullName evidence="1">Uncharacterized protein</fullName>
    </submittedName>
</protein>
<proteinExistence type="predicted"/>